<proteinExistence type="predicted"/>
<protein>
    <submittedName>
        <fullName evidence="1">Uncharacterized protein</fullName>
    </submittedName>
</protein>
<evidence type="ECO:0000313" key="2">
    <source>
        <dbReference type="Proteomes" id="UP000308874"/>
    </source>
</evidence>
<sequence>MNKQINSLIKSLEASKERLLGSTVGSQDTCVMEFPLILMDNSEDNDYFSQDFTDEYQDFFRVTKDLFDDDKAGIVIKVIPDNEDEPTSLSYVFKISKGTTDLDYCLKVLKKNL</sequence>
<dbReference type="Proteomes" id="UP000308874">
    <property type="component" value="Segment"/>
</dbReference>
<gene>
    <name evidence="1" type="ORF">B521_0085</name>
</gene>
<reference evidence="1 2" key="1">
    <citation type="submission" date="2019-02" db="EMBL/GenBank/DDBJ databases">
        <title>Isolation of virulent Lactobacillus brevis phages.</title>
        <authorList>
            <person name="Feyereisen M."/>
            <person name="Mahony J."/>
            <person name="O'Sullivan T."/>
            <person name="van Sinderen D."/>
        </authorList>
    </citation>
    <scope>NUCLEOTIDE SEQUENCE [LARGE SCALE GENOMIC DNA]</scope>
</reference>
<accession>A0A4Y5FEH2</accession>
<dbReference type="EMBL" id="MK504443">
    <property type="protein sequence ID" value="QBJ03435.1"/>
    <property type="molecule type" value="Genomic_DNA"/>
</dbReference>
<evidence type="ECO:0000313" key="1">
    <source>
        <dbReference type="EMBL" id="QBJ03435.1"/>
    </source>
</evidence>
<name>A0A4Y5FEH2_9CAUD</name>
<organism evidence="1 2">
    <name type="scientific">Lactobacillus phage 521B</name>
    <dbReference type="NCBI Taxonomy" id="2510942"/>
    <lineage>
        <taxon>Viruses</taxon>
        <taxon>Duplodnaviria</taxon>
        <taxon>Heunggongvirae</taxon>
        <taxon>Uroviricota</taxon>
        <taxon>Caudoviricetes</taxon>
        <taxon>Herelleviridae</taxon>
        <taxon>Tybeckvirus</taxon>
        <taxon>Tybeckvirus tv521B</taxon>
    </lineage>
</organism>
<keyword evidence="2" id="KW-1185">Reference proteome</keyword>